<accession>A0A0F9QX27</accession>
<dbReference type="Pfam" id="PF13365">
    <property type="entry name" value="Trypsin_2"/>
    <property type="match status" value="1"/>
</dbReference>
<name>A0A0F9QX27_9ZZZZ</name>
<dbReference type="InterPro" id="IPR009003">
    <property type="entry name" value="Peptidase_S1_PA"/>
</dbReference>
<dbReference type="Gene3D" id="2.40.10.10">
    <property type="entry name" value="Trypsin-like serine proteases"/>
    <property type="match status" value="2"/>
</dbReference>
<keyword evidence="1" id="KW-1133">Transmembrane helix</keyword>
<sequence length="302" mass="34343">MRKSQGIIEYFILIVVFVALATTGITVYNSAKDFEETKRKYEIREQDKRDKKLNELEAKLWDLELNQGRSTLVQLKLISKTLNYINEKTKKMSYADIKKHVVVINGSTTPIISSYDTTEIVPSEHWMGTGFVVRKSDKITYIITNAHVAGRGKYKPRLRVGDEYSDSHKVIYTEFHEKYDLALLIVISSLNGKEPIKGIRDANYEQRLQVVGHHLGRLYLYGEGVYAGKEANDRDKKLGLEFDVYQLPILYGNSGSPVFNQDGYVVGVIFAINRYNYYGVMDGAHGLAVPGKVLKEFIGDLL</sequence>
<gene>
    <name evidence="2" type="ORF">LCGC14_0667060</name>
</gene>
<keyword evidence="1" id="KW-0472">Membrane</keyword>
<reference evidence="2" key="1">
    <citation type="journal article" date="2015" name="Nature">
        <title>Complex archaea that bridge the gap between prokaryotes and eukaryotes.</title>
        <authorList>
            <person name="Spang A."/>
            <person name="Saw J.H."/>
            <person name="Jorgensen S.L."/>
            <person name="Zaremba-Niedzwiedzka K."/>
            <person name="Martijn J."/>
            <person name="Lind A.E."/>
            <person name="van Eijk R."/>
            <person name="Schleper C."/>
            <person name="Guy L."/>
            <person name="Ettema T.J."/>
        </authorList>
    </citation>
    <scope>NUCLEOTIDE SEQUENCE</scope>
</reference>
<organism evidence="2">
    <name type="scientific">marine sediment metagenome</name>
    <dbReference type="NCBI Taxonomy" id="412755"/>
    <lineage>
        <taxon>unclassified sequences</taxon>
        <taxon>metagenomes</taxon>
        <taxon>ecological metagenomes</taxon>
    </lineage>
</organism>
<dbReference type="AlphaFoldDB" id="A0A0F9QX27"/>
<dbReference type="SUPFAM" id="SSF50494">
    <property type="entry name" value="Trypsin-like serine proteases"/>
    <property type="match status" value="1"/>
</dbReference>
<protein>
    <recommendedName>
        <fullName evidence="3">Serine protease</fullName>
    </recommendedName>
</protein>
<evidence type="ECO:0000313" key="2">
    <source>
        <dbReference type="EMBL" id="KKN47014.1"/>
    </source>
</evidence>
<comment type="caution">
    <text evidence="2">The sequence shown here is derived from an EMBL/GenBank/DDBJ whole genome shotgun (WGS) entry which is preliminary data.</text>
</comment>
<evidence type="ECO:0000256" key="1">
    <source>
        <dbReference type="SAM" id="Phobius"/>
    </source>
</evidence>
<keyword evidence="1" id="KW-0812">Transmembrane</keyword>
<dbReference type="EMBL" id="LAZR01001299">
    <property type="protein sequence ID" value="KKN47014.1"/>
    <property type="molecule type" value="Genomic_DNA"/>
</dbReference>
<dbReference type="InterPro" id="IPR043504">
    <property type="entry name" value="Peptidase_S1_PA_chymotrypsin"/>
</dbReference>
<dbReference type="PANTHER" id="PTHR43019">
    <property type="entry name" value="SERINE ENDOPROTEASE DEGS"/>
    <property type="match status" value="1"/>
</dbReference>
<proteinExistence type="predicted"/>
<feature type="transmembrane region" description="Helical" evidence="1">
    <location>
        <begin position="7"/>
        <end position="28"/>
    </location>
</feature>
<evidence type="ECO:0008006" key="3">
    <source>
        <dbReference type="Google" id="ProtNLM"/>
    </source>
</evidence>